<evidence type="ECO:0000313" key="2">
    <source>
        <dbReference type="EMBL" id="PKI56676.1"/>
    </source>
</evidence>
<dbReference type="AlphaFoldDB" id="A0A2I0JMC9"/>
<comment type="caution">
    <text evidence="2">The sequence shown here is derived from an EMBL/GenBank/DDBJ whole genome shotgun (WGS) entry which is preliminary data.</text>
</comment>
<reference evidence="2 3" key="1">
    <citation type="submission" date="2017-11" db="EMBL/GenBank/DDBJ databases">
        <title>De-novo sequencing of pomegranate (Punica granatum L.) genome.</title>
        <authorList>
            <person name="Akparov Z."/>
            <person name="Amiraslanov A."/>
            <person name="Hajiyeva S."/>
            <person name="Abbasov M."/>
            <person name="Kaur K."/>
            <person name="Hamwieh A."/>
            <person name="Solovyev V."/>
            <person name="Salamov A."/>
            <person name="Braich B."/>
            <person name="Kosarev P."/>
            <person name="Mahmoud A."/>
            <person name="Hajiyev E."/>
            <person name="Babayeva S."/>
            <person name="Izzatullayeva V."/>
            <person name="Mammadov A."/>
            <person name="Mammadov A."/>
            <person name="Sharifova S."/>
            <person name="Ojaghi J."/>
            <person name="Eynullazada K."/>
            <person name="Bayramov B."/>
            <person name="Abdulazimova A."/>
            <person name="Shahmuradov I."/>
        </authorList>
    </citation>
    <scope>NUCLEOTIDE SEQUENCE [LARGE SCALE GENOMIC DNA]</scope>
    <source>
        <strain evidence="3">cv. AG2017</strain>
        <tissue evidence="2">Leaf</tissue>
    </source>
</reference>
<dbReference type="EMBL" id="PGOL01001586">
    <property type="protein sequence ID" value="PKI56676.1"/>
    <property type="molecule type" value="Genomic_DNA"/>
</dbReference>
<feature type="non-terminal residue" evidence="2">
    <location>
        <position position="77"/>
    </location>
</feature>
<gene>
    <name evidence="2" type="ORF">CRG98_022926</name>
</gene>
<protein>
    <submittedName>
        <fullName evidence="2">Uncharacterized protein</fullName>
    </submittedName>
</protein>
<evidence type="ECO:0000256" key="1">
    <source>
        <dbReference type="SAM" id="MobiDB-lite"/>
    </source>
</evidence>
<sequence>MASGEATVNGSGYVPEYTIPPASSFDDAAANLIVPSHTSASAVETAIETAPSDFQLAAPAGEATPASASTAGPGTNG</sequence>
<proteinExistence type="predicted"/>
<keyword evidence="3" id="KW-1185">Reference proteome</keyword>
<organism evidence="2 3">
    <name type="scientific">Punica granatum</name>
    <name type="common">Pomegranate</name>
    <dbReference type="NCBI Taxonomy" id="22663"/>
    <lineage>
        <taxon>Eukaryota</taxon>
        <taxon>Viridiplantae</taxon>
        <taxon>Streptophyta</taxon>
        <taxon>Embryophyta</taxon>
        <taxon>Tracheophyta</taxon>
        <taxon>Spermatophyta</taxon>
        <taxon>Magnoliopsida</taxon>
        <taxon>eudicotyledons</taxon>
        <taxon>Gunneridae</taxon>
        <taxon>Pentapetalae</taxon>
        <taxon>rosids</taxon>
        <taxon>malvids</taxon>
        <taxon>Myrtales</taxon>
        <taxon>Lythraceae</taxon>
        <taxon>Punica</taxon>
    </lineage>
</organism>
<dbReference type="Proteomes" id="UP000233551">
    <property type="component" value="Unassembled WGS sequence"/>
</dbReference>
<feature type="region of interest" description="Disordered" evidence="1">
    <location>
        <begin position="53"/>
        <end position="77"/>
    </location>
</feature>
<evidence type="ECO:0000313" key="3">
    <source>
        <dbReference type="Proteomes" id="UP000233551"/>
    </source>
</evidence>
<feature type="compositionally biased region" description="Low complexity" evidence="1">
    <location>
        <begin position="57"/>
        <end position="77"/>
    </location>
</feature>
<name>A0A2I0JMC9_PUNGR</name>
<accession>A0A2I0JMC9</accession>